<dbReference type="Pfam" id="PF00293">
    <property type="entry name" value="NUDIX"/>
    <property type="match status" value="1"/>
</dbReference>
<evidence type="ECO:0000256" key="1">
    <source>
        <dbReference type="ARBA" id="ARBA00001946"/>
    </source>
</evidence>
<keyword evidence="2" id="KW-0479">Metal-binding</keyword>
<evidence type="ECO:0000256" key="5">
    <source>
        <dbReference type="SAM" id="MobiDB-lite"/>
    </source>
</evidence>
<evidence type="ECO:0000313" key="7">
    <source>
        <dbReference type="EMBL" id="CEG47811.1"/>
    </source>
</evidence>
<keyword evidence="3" id="KW-0378">Hydrolase</keyword>
<accession>A0A0N7L7R5</accession>
<proteinExistence type="predicted"/>
<keyword evidence="8" id="KW-1185">Reference proteome</keyword>
<dbReference type="GO" id="GO:0016462">
    <property type="term" value="F:pyrophosphatase activity"/>
    <property type="evidence" value="ECO:0007669"/>
    <property type="project" value="InterPro"/>
</dbReference>
<dbReference type="SUPFAM" id="SSF55811">
    <property type="entry name" value="Nudix"/>
    <property type="match status" value="1"/>
</dbReference>
<dbReference type="AlphaFoldDB" id="A0A0N7L7R5"/>
<dbReference type="STRING" id="4781.A0A0N7L7R5"/>
<dbReference type="InterPro" id="IPR000086">
    <property type="entry name" value="NUDIX_hydrolase_dom"/>
</dbReference>
<comment type="cofactor">
    <cofactor evidence="1">
        <name>Mg(2+)</name>
        <dbReference type="ChEBI" id="CHEBI:18420"/>
    </cofactor>
</comment>
<keyword evidence="4" id="KW-0460">Magnesium</keyword>
<sequence>MTKNSGHTSGISLGHDSHNSTSTCKDLPDDRRMVLSTRLLKSRVGRERQRYDDLTRLLVCIVVSRRKIDASYEILLISSFKHQTQWIIPKGGWENDETVIESALREANEEAGVTGEIVASLGTLNFYSHRGKPCRFFGFQLEVTQVFEHWAESTRQRKWVTFEEACELLESRPELVEMVVRAANKI</sequence>
<dbReference type="GO" id="GO:0005737">
    <property type="term" value="C:cytoplasm"/>
    <property type="evidence" value="ECO:0007669"/>
    <property type="project" value="TreeGrafter"/>
</dbReference>
<dbReference type="PROSITE" id="PS51462">
    <property type="entry name" value="NUDIX"/>
    <property type="match status" value="1"/>
</dbReference>
<organism evidence="7 8">
    <name type="scientific">Plasmopara halstedii</name>
    <name type="common">Downy mildew of sunflower</name>
    <dbReference type="NCBI Taxonomy" id="4781"/>
    <lineage>
        <taxon>Eukaryota</taxon>
        <taxon>Sar</taxon>
        <taxon>Stramenopiles</taxon>
        <taxon>Oomycota</taxon>
        <taxon>Peronosporomycetes</taxon>
        <taxon>Peronosporales</taxon>
        <taxon>Peronosporaceae</taxon>
        <taxon>Plasmopara</taxon>
    </lineage>
</organism>
<feature type="domain" description="Nudix hydrolase" evidence="6">
    <location>
        <begin position="54"/>
        <end position="182"/>
    </location>
</feature>
<evidence type="ECO:0000259" key="6">
    <source>
        <dbReference type="PROSITE" id="PS51462"/>
    </source>
</evidence>
<dbReference type="OMA" id="EDQWPEM"/>
<evidence type="ECO:0000313" key="8">
    <source>
        <dbReference type="Proteomes" id="UP000054928"/>
    </source>
</evidence>
<dbReference type="OrthoDB" id="2011998at2759"/>
<dbReference type="PANTHER" id="PTHR12629:SF0">
    <property type="entry name" value="DIPHOSPHOINOSITOL-POLYPHOSPHATE DIPHOSPHATASE"/>
    <property type="match status" value="1"/>
</dbReference>
<dbReference type="GO" id="GO:0046872">
    <property type="term" value="F:metal ion binding"/>
    <property type="evidence" value="ECO:0007669"/>
    <property type="project" value="UniProtKB-KW"/>
</dbReference>
<evidence type="ECO:0000256" key="3">
    <source>
        <dbReference type="ARBA" id="ARBA00022801"/>
    </source>
</evidence>
<dbReference type="InterPro" id="IPR015797">
    <property type="entry name" value="NUDIX_hydrolase-like_dom_sf"/>
</dbReference>
<dbReference type="PANTHER" id="PTHR12629">
    <property type="entry name" value="DIPHOSPHOINOSITOL POLYPHOSPHATE PHOSPHOHYDROLASE"/>
    <property type="match status" value="1"/>
</dbReference>
<dbReference type="InterPro" id="IPR047198">
    <property type="entry name" value="DDP-like_NUDIX"/>
</dbReference>
<dbReference type="RefSeq" id="XP_024584180.1">
    <property type="nucleotide sequence ID" value="XM_024718819.1"/>
</dbReference>
<dbReference type="CDD" id="cd04666">
    <property type="entry name" value="NUDIX_DIPP2_like_Nudt4"/>
    <property type="match status" value="1"/>
</dbReference>
<evidence type="ECO:0000256" key="4">
    <source>
        <dbReference type="ARBA" id="ARBA00022842"/>
    </source>
</evidence>
<reference evidence="8" key="1">
    <citation type="submission" date="2014-09" db="EMBL/GenBank/DDBJ databases">
        <authorList>
            <person name="Sharma Rahul"/>
            <person name="Thines Marco"/>
        </authorList>
    </citation>
    <scope>NUCLEOTIDE SEQUENCE [LARGE SCALE GENOMIC DNA]</scope>
</reference>
<dbReference type="GeneID" id="36400200"/>
<dbReference type="Proteomes" id="UP000054928">
    <property type="component" value="Unassembled WGS sequence"/>
</dbReference>
<dbReference type="GO" id="GO:0005634">
    <property type="term" value="C:nucleus"/>
    <property type="evidence" value="ECO:0007669"/>
    <property type="project" value="TreeGrafter"/>
</dbReference>
<protein>
    <recommendedName>
        <fullName evidence="6">Nudix hydrolase domain-containing protein</fullName>
    </recommendedName>
</protein>
<name>A0A0N7L7R5_PLAHL</name>
<feature type="region of interest" description="Disordered" evidence="5">
    <location>
        <begin position="1"/>
        <end position="28"/>
    </location>
</feature>
<evidence type="ECO:0000256" key="2">
    <source>
        <dbReference type="ARBA" id="ARBA00022723"/>
    </source>
</evidence>
<dbReference type="Gene3D" id="3.90.79.10">
    <property type="entry name" value="Nucleoside Triphosphate Pyrophosphohydrolase"/>
    <property type="match status" value="1"/>
</dbReference>
<dbReference type="EMBL" id="CCYD01002864">
    <property type="protein sequence ID" value="CEG47811.1"/>
    <property type="molecule type" value="Genomic_DNA"/>
</dbReference>
<feature type="compositionally biased region" description="Polar residues" evidence="5">
    <location>
        <begin position="1"/>
        <end position="11"/>
    </location>
</feature>